<feature type="compositionally biased region" description="Polar residues" evidence="1">
    <location>
        <begin position="79"/>
        <end position="99"/>
    </location>
</feature>
<dbReference type="OrthoDB" id="1939092at2759"/>
<comment type="caution">
    <text evidence="2">The sequence shown here is derived from an EMBL/GenBank/DDBJ whole genome shotgun (WGS) entry which is preliminary data.</text>
</comment>
<organism evidence="2 3">
    <name type="scientific">Dendrobium nobile</name>
    <name type="common">Orchid</name>
    <dbReference type="NCBI Taxonomy" id="94219"/>
    <lineage>
        <taxon>Eukaryota</taxon>
        <taxon>Viridiplantae</taxon>
        <taxon>Streptophyta</taxon>
        <taxon>Embryophyta</taxon>
        <taxon>Tracheophyta</taxon>
        <taxon>Spermatophyta</taxon>
        <taxon>Magnoliopsida</taxon>
        <taxon>Liliopsida</taxon>
        <taxon>Asparagales</taxon>
        <taxon>Orchidaceae</taxon>
        <taxon>Epidendroideae</taxon>
        <taxon>Malaxideae</taxon>
        <taxon>Dendrobiinae</taxon>
        <taxon>Dendrobium</taxon>
    </lineage>
</organism>
<dbReference type="PANTHER" id="PTHR34281">
    <property type="entry name" value="PROTEIN EARLY FLOWERING 3"/>
    <property type="match status" value="1"/>
</dbReference>
<protein>
    <submittedName>
        <fullName evidence="2">Uncharacterized protein</fullName>
    </submittedName>
</protein>
<proteinExistence type="predicted"/>
<feature type="region of interest" description="Disordered" evidence="1">
    <location>
        <begin position="630"/>
        <end position="692"/>
    </location>
</feature>
<feature type="region of interest" description="Disordered" evidence="1">
    <location>
        <begin position="436"/>
        <end position="467"/>
    </location>
</feature>
<accession>A0A8T3BY41</accession>
<evidence type="ECO:0000256" key="1">
    <source>
        <dbReference type="SAM" id="MobiDB-lite"/>
    </source>
</evidence>
<dbReference type="AlphaFoldDB" id="A0A8T3BY41"/>
<feature type="compositionally biased region" description="Polar residues" evidence="1">
    <location>
        <begin position="60"/>
        <end position="71"/>
    </location>
</feature>
<keyword evidence="3" id="KW-1185">Reference proteome</keyword>
<dbReference type="InterPro" id="IPR039319">
    <property type="entry name" value="ELF3-like"/>
</dbReference>
<name>A0A8T3BY41_DENNO</name>
<reference evidence="2" key="1">
    <citation type="journal article" date="2022" name="Front. Genet.">
        <title>Chromosome-Scale Assembly of the Dendrobium nobile Genome Provides Insights Into the Molecular Mechanism of the Biosynthesis of the Medicinal Active Ingredient of Dendrobium.</title>
        <authorList>
            <person name="Xu Q."/>
            <person name="Niu S.-C."/>
            <person name="Li K.-L."/>
            <person name="Zheng P.-J."/>
            <person name="Zhang X.-J."/>
            <person name="Jia Y."/>
            <person name="Liu Y."/>
            <person name="Niu Y.-X."/>
            <person name="Yu L.-H."/>
            <person name="Chen D.-F."/>
            <person name="Zhang G.-Q."/>
        </authorList>
    </citation>
    <scope>NUCLEOTIDE SEQUENCE</scope>
    <source>
        <tissue evidence="2">Leaf</tissue>
    </source>
</reference>
<gene>
    <name evidence="2" type="ORF">KFK09_003600</name>
</gene>
<dbReference type="GO" id="GO:2000028">
    <property type="term" value="P:regulation of photoperiodism, flowering"/>
    <property type="evidence" value="ECO:0007669"/>
    <property type="project" value="InterPro"/>
</dbReference>
<feature type="compositionally biased region" description="Polar residues" evidence="1">
    <location>
        <begin position="678"/>
        <end position="691"/>
    </location>
</feature>
<dbReference type="Proteomes" id="UP000829196">
    <property type="component" value="Unassembled WGS sequence"/>
</dbReference>
<feature type="region of interest" description="Disordered" evidence="1">
    <location>
        <begin position="52"/>
        <end position="108"/>
    </location>
</feature>
<evidence type="ECO:0000313" key="2">
    <source>
        <dbReference type="EMBL" id="KAI0524236.1"/>
    </source>
</evidence>
<sequence>MGTVKMGKDDEKSIRPMFPRVHVSDTEKGGPRAPPRNKMALYEQLSIPLQKFSKPGSVVPSASSIQGGSNERNARSPFYLSNSMPTSSAEKPYSQSSDGKSNKTRGVEFEKSTGRVEYITSRAAGSGAESSAFNVHDFKSGTNSLQAKFDDDNDDFRVPTLAQSEVASHSKDAPLVEVNKLASFGATNAQNSANLDSSVHVLSSSSEPIHEANASGKLSRKRERMHVEQECTGTISSKDHVDKFPNYPEAGEVLAGPSKNSLVHTDRGSEINTISLDKTGRHQRARICNEASYDGSVENRNACKMQRQSCSRASFEYSQINYEDKANGSGELKNAERSGEISEVSMIDSISVLDISPDDVVGVIGPKQFWKARRAIVNQQRVFAIQVFELHRLIKVQKLLAASPHLLMDDSDIITIQPKVTTKSLPIASSLKYQQDVQKSSQNADPLVEKTAAPSPQPQEKDPNKELCQLPKNVPLTANTHQIPTAPENRPNPWCFQPSPNQWLIPVMSPSEGLIYKPYAGPCPPPPGFMAPLYGGCGPLNLPSVAGDFMNSAYGFPSSHQQQSRVLPVSPAIGPNYFPAPYGLPMVNPAISASAVEQVSPLTNVRSDGRSMQCSQSSCNISITKSEALSGYPPKNKSSSKDNELQASTASSPCDKAQGEGRDLLPVMPIPPAMEGSCQPSQSSGKENQTHVIKVIPHNARSATESAARIFRSIQRERRQLDL</sequence>
<evidence type="ECO:0000313" key="3">
    <source>
        <dbReference type="Proteomes" id="UP000829196"/>
    </source>
</evidence>
<dbReference type="EMBL" id="JAGYWB010000004">
    <property type="protein sequence ID" value="KAI0524236.1"/>
    <property type="molecule type" value="Genomic_DNA"/>
</dbReference>
<dbReference type="PANTHER" id="PTHR34281:SF2">
    <property type="entry name" value="PROTEIN EARLY FLOWERING 3"/>
    <property type="match status" value="1"/>
</dbReference>
<feature type="compositionally biased region" description="Basic and acidic residues" evidence="1">
    <location>
        <begin position="1"/>
        <end position="14"/>
    </location>
</feature>
<feature type="region of interest" description="Disordered" evidence="1">
    <location>
        <begin position="204"/>
        <end position="223"/>
    </location>
</feature>
<feature type="region of interest" description="Disordered" evidence="1">
    <location>
        <begin position="1"/>
        <end position="37"/>
    </location>
</feature>